<comment type="caution">
    <text evidence="2">The sequence shown here is derived from an EMBL/GenBank/DDBJ whole genome shotgun (WGS) entry which is preliminary data.</text>
</comment>
<dbReference type="Proteomes" id="UP000291343">
    <property type="component" value="Unassembled WGS sequence"/>
</dbReference>
<keyword evidence="3" id="KW-1185">Reference proteome</keyword>
<feature type="domain" description="MIF4G-like type 1" evidence="1">
    <location>
        <begin position="30"/>
        <end position="97"/>
    </location>
</feature>
<dbReference type="Pfam" id="PF09088">
    <property type="entry name" value="MIF4G_like"/>
    <property type="match status" value="1"/>
</dbReference>
<dbReference type="InterPro" id="IPR015172">
    <property type="entry name" value="MIF4G-like_typ-1"/>
</dbReference>
<dbReference type="GO" id="GO:0000184">
    <property type="term" value="P:nuclear-transcribed mRNA catabolic process, nonsense-mediated decay"/>
    <property type="evidence" value="ECO:0007669"/>
    <property type="project" value="TreeGrafter"/>
</dbReference>
<dbReference type="GO" id="GO:0003729">
    <property type="term" value="F:mRNA binding"/>
    <property type="evidence" value="ECO:0007669"/>
    <property type="project" value="TreeGrafter"/>
</dbReference>
<reference evidence="2 3" key="1">
    <citation type="journal article" date="2017" name="Gigascience">
        <title>Genome sequence of the small brown planthopper, Laodelphax striatellus.</title>
        <authorList>
            <person name="Zhu J."/>
            <person name="Jiang F."/>
            <person name="Wang X."/>
            <person name="Yang P."/>
            <person name="Bao Y."/>
            <person name="Zhao W."/>
            <person name="Wang W."/>
            <person name="Lu H."/>
            <person name="Wang Q."/>
            <person name="Cui N."/>
            <person name="Li J."/>
            <person name="Chen X."/>
            <person name="Luo L."/>
            <person name="Yu J."/>
            <person name="Kang L."/>
            <person name="Cui F."/>
        </authorList>
    </citation>
    <scope>NUCLEOTIDE SEQUENCE [LARGE SCALE GENOMIC DNA]</scope>
    <source>
        <strain evidence="2">Lst14</strain>
    </source>
</reference>
<sequence length="97" mass="11220">MEGALILFVISSTVQKCALNLLEFPYKLKIPLEYCMVEVIFAELFNLPTPRYLEVFYGSVLIELCKLQPTTMPQVLAQATEMLFFRIETMNVTCFDR</sequence>
<name>A0A482X863_LAOST</name>
<dbReference type="GO" id="GO:0005846">
    <property type="term" value="C:nuclear cap binding complex"/>
    <property type="evidence" value="ECO:0007669"/>
    <property type="project" value="InterPro"/>
</dbReference>
<dbReference type="GO" id="GO:0000339">
    <property type="term" value="F:RNA cap binding"/>
    <property type="evidence" value="ECO:0007669"/>
    <property type="project" value="InterPro"/>
</dbReference>
<accession>A0A482X863</accession>
<evidence type="ECO:0000313" key="3">
    <source>
        <dbReference type="Proteomes" id="UP000291343"/>
    </source>
</evidence>
<dbReference type="Gene3D" id="1.25.40.180">
    <property type="match status" value="1"/>
</dbReference>
<dbReference type="SUPFAM" id="SSF48371">
    <property type="entry name" value="ARM repeat"/>
    <property type="match status" value="1"/>
</dbReference>
<dbReference type="GO" id="GO:0005634">
    <property type="term" value="C:nucleus"/>
    <property type="evidence" value="ECO:0007669"/>
    <property type="project" value="TreeGrafter"/>
</dbReference>
<dbReference type="GO" id="GO:0006406">
    <property type="term" value="P:mRNA export from nucleus"/>
    <property type="evidence" value="ECO:0007669"/>
    <property type="project" value="InterPro"/>
</dbReference>
<dbReference type="STRING" id="195883.A0A482X863"/>
<dbReference type="SMR" id="A0A482X863"/>
<dbReference type="PANTHER" id="PTHR12412:SF2">
    <property type="entry name" value="NUCLEAR CAP-BINDING PROTEIN SUBUNIT 1"/>
    <property type="match status" value="1"/>
</dbReference>
<evidence type="ECO:0000313" key="2">
    <source>
        <dbReference type="EMBL" id="RZF41886.1"/>
    </source>
</evidence>
<dbReference type="InParanoid" id="A0A482X863"/>
<dbReference type="OrthoDB" id="10252707at2759"/>
<proteinExistence type="predicted"/>
<gene>
    <name evidence="2" type="ORF">LSTR_LSTR014215</name>
</gene>
<evidence type="ECO:0000259" key="1">
    <source>
        <dbReference type="Pfam" id="PF09088"/>
    </source>
</evidence>
<dbReference type="InterPro" id="IPR027159">
    <property type="entry name" value="CBP80"/>
</dbReference>
<dbReference type="EMBL" id="QKKF02016092">
    <property type="protein sequence ID" value="RZF41886.1"/>
    <property type="molecule type" value="Genomic_DNA"/>
</dbReference>
<protein>
    <recommendedName>
        <fullName evidence="1">MIF4G-like type 1 domain-containing protein</fullName>
    </recommendedName>
</protein>
<organism evidence="2 3">
    <name type="scientific">Laodelphax striatellus</name>
    <name type="common">Small brown planthopper</name>
    <name type="synonym">Delphax striatella</name>
    <dbReference type="NCBI Taxonomy" id="195883"/>
    <lineage>
        <taxon>Eukaryota</taxon>
        <taxon>Metazoa</taxon>
        <taxon>Ecdysozoa</taxon>
        <taxon>Arthropoda</taxon>
        <taxon>Hexapoda</taxon>
        <taxon>Insecta</taxon>
        <taxon>Pterygota</taxon>
        <taxon>Neoptera</taxon>
        <taxon>Paraneoptera</taxon>
        <taxon>Hemiptera</taxon>
        <taxon>Auchenorrhyncha</taxon>
        <taxon>Fulgoroidea</taxon>
        <taxon>Delphacidae</taxon>
        <taxon>Criomorphinae</taxon>
        <taxon>Laodelphax</taxon>
    </lineage>
</organism>
<dbReference type="InterPro" id="IPR016024">
    <property type="entry name" value="ARM-type_fold"/>
</dbReference>
<dbReference type="PANTHER" id="PTHR12412">
    <property type="entry name" value="CAP BINDING PROTEIN"/>
    <property type="match status" value="1"/>
</dbReference>
<dbReference type="AlphaFoldDB" id="A0A482X863"/>